<dbReference type="OrthoDB" id="1448850at2"/>
<feature type="transmembrane region" description="Helical" evidence="1">
    <location>
        <begin position="89"/>
        <end position="108"/>
    </location>
</feature>
<keyword evidence="1" id="KW-0812">Transmembrane</keyword>
<dbReference type="Proteomes" id="UP000321578">
    <property type="component" value="Unassembled WGS sequence"/>
</dbReference>
<organism evidence="2 3">
    <name type="scientific">Subsaximicrobium wynnwilliamsii</name>
    <dbReference type="NCBI Taxonomy" id="291179"/>
    <lineage>
        <taxon>Bacteria</taxon>
        <taxon>Pseudomonadati</taxon>
        <taxon>Bacteroidota</taxon>
        <taxon>Flavobacteriia</taxon>
        <taxon>Flavobacteriales</taxon>
        <taxon>Flavobacteriaceae</taxon>
        <taxon>Subsaximicrobium</taxon>
    </lineage>
</organism>
<keyword evidence="1" id="KW-0472">Membrane</keyword>
<proteinExistence type="predicted"/>
<dbReference type="EMBL" id="VORO01000050">
    <property type="protein sequence ID" value="TXD86583.1"/>
    <property type="molecule type" value="Genomic_DNA"/>
</dbReference>
<name>A0A5C6ZAE8_9FLAO</name>
<comment type="caution">
    <text evidence="2">The sequence shown here is derived from an EMBL/GenBank/DDBJ whole genome shotgun (WGS) entry which is preliminary data.</text>
</comment>
<sequence>MRKIEHLNKILNIFILFVQIGITLITMIAIYMIFAISDFRGGFDGIIGIAVFQPIMAIVFSLITVFACGLMGLPIRINKKLNEWWRTKFYVSIILTFIGLLFCIMSFLPNLVQQVEYEIDGIMEIVTIPNIFFAISGWFLIAFGILHSFPPYKLQQKITYWLNRKFRSKNNNIVSDRIKT</sequence>
<dbReference type="RefSeq" id="WP_147088453.1">
    <property type="nucleotide sequence ID" value="NZ_VORN01000039.1"/>
</dbReference>
<keyword evidence="1" id="KW-1133">Transmembrane helix</keyword>
<dbReference type="AlphaFoldDB" id="A0A5C6ZAE8"/>
<accession>A0A5C6ZAE8</accession>
<evidence type="ECO:0000256" key="1">
    <source>
        <dbReference type="SAM" id="Phobius"/>
    </source>
</evidence>
<protein>
    <submittedName>
        <fullName evidence="2">Uncharacterized protein</fullName>
    </submittedName>
</protein>
<reference evidence="2 3" key="1">
    <citation type="submission" date="2019-08" db="EMBL/GenBank/DDBJ databases">
        <title>Genomes of Subsaximicrobium wynnwilliamsii strains.</title>
        <authorList>
            <person name="Bowman J.P."/>
        </authorList>
    </citation>
    <scope>NUCLEOTIDE SEQUENCE [LARGE SCALE GENOMIC DNA]</scope>
    <source>
        <strain evidence="2 3">2-80-2</strain>
    </source>
</reference>
<keyword evidence="3" id="KW-1185">Reference proteome</keyword>
<evidence type="ECO:0000313" key="2">
    <source>
        <dbReference type="EMBL" id="TXD86583.1"/>
    </source>
</evidence>
<feature type="transmembrane region" description="Helical" evidence="1">
    <location>
        <begin position="128"/>
        <end position="149"/>
    </location>
</feature>
<feature type="transmembrane region" description="Helical" evidence="1">
    <location>
        <begin position="46"/>
        <end position="68"/>
    </location>
</feature>
<gene>
    <name evidence="2" type="ORF">ESY86_19840</name>
</gene>
<feature type="transmembrane region" description="Helical" evidence="1">
    <location>
        <begin position="12"/>
        <end position="34"/>
    </location>
</feature>
<evidence type="ECO:0000313" key="3">
    <source>
        <dbReference type="Proteomes" id="UP000321578"/>
    </source>
</evidence>